<dbReference type="EMBL" id="SMSI01000001">
    <property type="protein sequence ID" value="TDH39201.1"/>
    <property type="molecule type" value="Genomic_DNA"/>
</dbReference>
<proteinExistence type="predicted"/>
<reference evidence="2 3" key="1">
    <citation type="journal article" date="2013" name="Int. J. Syst. Evol. Microbiol.">
        <title>Hoeflea suaedae sp. nov., an endophytic bacterium isolated from the root of the halophyte Suaeda maritima.</title>
        <authorList>
            <person name="Chung E.J."/>
            <person name="Park J.A."/>
            <person name="Pramanik P."/>
            <person name="Bibi F."/>
            <person name="Jeon C.O."/>
            <person name="Chung Y.R."/>
        </authorList>
    </citation>
    <scope>NUCLEOTIDE SEQUENCE [LARGE SCALE GENOMIC DNA]</scope>
    <source>
        <strain evidence="2 3">YC6898</strain>
    </source>
</reference>
<organism evidence="2 3">
    <name type="scientific">Pseudohoeflea suaedae</name>
    <dbReference type="NCBI Taxonomy" id="877384"/>
    <lineage>
        <taxon>Bacteria</taxon>
        <taxon>Pseudomonadati</taxon>
        <taxon>Pseudomonadota</taxon>
        <taxon>Alphaproteobacteria</taxon>
        <taxon>Hyphomicrobiales</taxon>
        <taxon>Rhizobiaceae</taxon>
        <taxon>Pseudohoeflea</taxon>
    </lineage>
</organism>
<evidence type="ECO:0000313" key="3">
    <source>
        <dbReference type="Proteomes" id="UP000295131"/>
    </source>
</evidence>
<keyword evidence="3" id="KW-1185">Reference proteome</keyword>
<accession>A0A4R5PR89</accession>
<gene>
    <name evidence="2" type="ORF">E2A64_09065</name>
</gene>
<dbReference type="InterPro" id="IPR009506">
    <property type="entry name" value="YjiS-like"/>
</dbReference>
<dbReference type="OrthoDB" id="8244198at2"/>
<dbReference type="Pfam" id="PF06568">
    <property type="entry name" value="YjiS-like"/>
    <property type="match status" value="1"/>
</dbReference>
<comment type="caution">
    <text evidence="2">The sequence shown here is derived from an EMBL/GenBank/DDBJ whole genome shotgun (WGS) entry which is preliminary data.</text>
</comment>
<evidence type="ECO:0000259" key="1">
    <source>
        <dbReference type="Pfam" id="PF06568"/>
    </source>
</evidence>
<dbReference type="RefSeq" id="WP_133284032.1">
    <property type="nucleotide sequence ID" value="NZ_SMSI01000001.1"/>
</dbReference>
<feature type="domain" description="YjiS-like" evidence="1">
    <location>
        <begin position="4"/>
        <end position="38"/>
    </location>
</feature>
<name>A0A4R5PR89_9HYPH</name>
<dbReference type="AlphaFoldDB" id="A0A4R5PR89"/>
<protein>
    <submittedName>
        <fullName evidence="2">DUF1127 domain-containing protein</fullName>
    </submittedName>
</protein>
<sequence>MKFIESARNWMRSRRTVNELSNLSNDALADIGLTRLDIPTVARRLAR</sequence>
<dbReference type="Proteomes" id="UP000295131">
    <property type="component" value="Unassembled WGS sequence"/>
</dbReference>
<evidence type="ECO:0000313" key="2">
    <source>
        <dbReference type="EMBL" id="TDH39201.1"/>
    </source>
</evidence>